<dbReference type="PANTHER" id="PTHR21646">
    <property type="entry name" value="UBIQUITIN CARBOXYL-TERMINAL HYDROLASE"/>
    <property type="match status" value="1"/>
</dbReference>
<reference evidence="8" key="1">
    <citation type="submission" date="2017-02" db="UniProtKB">
        <authorList>
            <consortium name="WormBaseParasite"/>
        </authorList>
    </citation>
    <scope>IDENTIFICATION</scope>
</reference>
<keyword evidence="4" id="KW-0833">Ubl conjugation pathway</keyword>
<comment type="catalytic activity">
    <reaction evidence="1 4">
        <text>Thiol-dependent hydrolysis of ester, thioester, amide, peptide and isopeptide bonds formed by the C-terminal Gly of ubiquitin (a 76-residue protein attached to proteins as an intracellular targeting signal).</text>
        <dbReference type="EC" id="3.4.19.12"/>
    </reaction>
</comment>
<dbReference type="Gene3D" id="3.90.70.10">
    <property type="entry name" value="Cysteine proteinases"/>
    <property type="match status" value="1"/>
</dbReference>
<dbReference type="PANTHER" id="PTHR21646:SF91">
    <property type="entry name" value="USP DOMAIN-CONTAINING PROTEIN"/>
    <property type="match status" value="1"/>
</dbReference>
<sequence length="807" mass="93707">MARKIVGVPLVKKTSYIPTQDELEKIFQTCLAPEVKNKCLNQSVAKLIPILNKFLIDASTSFHSGDYKTAQIYASRVAIITKEAIQKYRNEHQYLPDLKDLCSRSIEILENLKKIAAENYISNSDLDESYETTNDHDNNWTVKNTIKPTDLFSLIKNNKKILLVDYHGDRNSYLSIPQYPNFERVQLCPMVLAKYLSYNELCNKFPIDYQNKLKKSFYDFIVLMGDKNDDENEKDIREEILIKGFTEIKNISSNESFPPVLPLQGGFKEFVLTYPNYVKKTDNNSLPSFTYHQKFLEFLNNHRSESIKNIQEYPRLGRTTPPKNNHEKEVKELLEATKENNLSFTKKTTDVDKNISQTPKTINYNLPKDKPIPKPRGQIKIPDKNNKIELTQESINSVCESLDKLNETEKRPIIPDKTTKPQVSGPQIPNRELKENIVKKRKYFDDRIIEIYSYSIKDLERQSYESSVPQGMTGLTNLGNTCFMNSILQALFHLPEMKNLFTIGNIIKYINESNKFGTQGTITAVFTSLMDLFWSGRFRKIHPECFLITFADQVNRRLADRCQQDAQEFQIYLLDALHEDTNYVSTRKSFKQNYNGDNLFEDFNDYKEKVEQFSYSKVNSLFNLRIVSTVSCSVCMHQSVTFEDSVQISVELPIQIQSTRLSECLTNHFSVEILNDGWKCPKCDVIRKSTKTQRIWELPEILVIHKKRFAYVNGCCDKNNVYVDFDINDFNVSSFVHEQNVNNVKCLYDLYAVVNHMGTLNSGHYTSYVRSGDQWLECDDDTVTPMSDTNHDIKTKTAFMLYYRLKK</sequence>
<name>A0A0N5BAB9_STREA</name>
<keyword evidence="4" id="KW-0788">Thiol protease</keyword>
<feature type="domain" description="USP" evidence="6">
    <location>
        <begin position="473"/>
        <end position="806"/>
    </location>
</feature>
<keyword evidence="3" id="KW-0479">Metal-binding</keyword>
<evidence type="ECO:0000313" key="7">
    <source>
        <dbReference type="Proteomes" id="UP000046392"/>
    </source>
</evidence>
<comment type="similarity">
    <text evidence="2 4">Belongs to the peptidase C19 family.</text>
</comment>
<dbReference type="GO" id="GO:0016579">
    <property type="term" value="P:protein deubiquitination"/>
    <property type="evidence" value="ECO:0007669"/>
    <property type="project" value="InterPro"/>
</dbReference>
<dbReference type="AlphaFoldDB" id="A0A0N5BAB9"/>
<dbReference type="PROSITE" id="PS00972">
    <property type="entry name" value="USP_1"/>
    <property type="match status" value="1"/>
</dbReference>
<dbReference type="InterPro" id="IPR050185">
    <property type="entry name" value="Ub_carboxyl-term_hydrolase"/>
</dbReference>
<dbReference type="InterPro" id="IPR036873">
    <property type="entry name" value="Rhodanese-like_dom_sf"/>
</dbReference>
<evidence type="ECO:0000256" key="2">
    <source>
        <dbReference type="ARBA" id="ARBA00009085"/>
    </source>
</evidence>
<proteinExistence type="inferred from homology"/>
<dbReference type="Pfam" id="PF00443">
    <property type="entry name" value="UCH"/>
    <property type="match status" value="1"/>
</dbReference>
<dbReference type="PROSITE" id="PS50235">
    <property type="entry name" value="USP_3"/>
    <property type="match status" value="1"/>
</dbReference>
<dbReference type="InterPro" id="IPR018200">
    <property type="entry name" value="USP_CS"/>
</dbReference>
<evidence type="ECO:0000256" key="3">
    <source>
        <dbReference type="ARBA" id="ARBA00022723"/>
    </source>
</evidence>
<dbReference type="GO" id="GO:0004843">
    <property type="term" value="F:cysteine-type deubiquitinase activity"/>
    <property type="evidence" value="ECO:0007669"/>
    <property type="project" value="UniProtKB-UniRule"/>
</dbReference>
<dbReference type="CDD" id="cd02674">
    <property type="entry name" value="Peptidase_C19R"/>
    <property type="match status" value="1"/>
</dbReference>
<dbReference type="InterPro" id="IPR028889">
    <property type="entry name" value="USP"/>
</dbReference>
<accession>A0A0N5BAB9</accession>
<dbReference type="PROSITE" id="PS00973">
    <property type="entry name" value="USP_2"/>
    <property type="match status" value="1"/>
</dbReference>
<organism evidence="7 8">
    <name type="scientific">Strongyloides papillosus</name>
    <name type="common">Intestinal threadworm</name>
    <dbReference type="NCBI Taxonomy" id="174720"/>
    <lineage>
        <taxon>Eukaryota</taxon>
        <taxon>Metazoa</taxon>
        <taxon>Ecdysozoa</taxon>
        <taxon>Nematoda</taxon>
        <taxon>Chromadorea</taxon>
        <taxon>Rhabditida</taxon>
        <taxon>Tylenchina</taxon>
        <taxon>Panagrolaimomorpha</taxon>
        <taxon>Strongyloidoidea</taxon>
        <taxon>Strongyloididae</taxon>
        <taxon>Strongyloides</taxon>
    </lineage>
</organism>
<evidence type="ECO:0000256" key="1">
    <source>
        <dbReference type="ARBA" id="ARBA00000707"/>
    </source>
</evidence>
<dbReference type="InterPro" id="IPR018527">
    <property type="entry name" value="Rubredoxin_Fe_BS"/>
</dbReference>
<dbReference type="Proteomes" id="UP000046392">
    <property type="component" value="Unplaced"/>
</dbReference>
<dbReference type="PROSITE" id="PS00202">
    <property type="entry name" value="RUBREDOXIN"/>
    <property type="match status" value="1"/>
</dbReference>
<dbReference type="GO" id="GO:0006508">
    <property type="term" value="P:proteolysis"/>
    <property type="evidence" value="ECO:0007669"/>
    <property type="project" value="UniProtKB-KW"/>
</dbReference>
<evidence type="ECO:0000256" key="5">
    <source>
        <dbReference type="SAM" id="MobiDB-lite"/>
    </source>
</evidence>
<dbReference type="Gene3D" id="3.40.250.10">
    <property type="entry name" value="Rhodanese-like domain"/>
    <property type="match status" value="1"/>
</dbReference>
<keyword evidence="4" id="KW-0645">Protease</keyword>
<dbReference type="GO" id="GO:0046872">
    <property type="term" value="F:metal ion binding"/>
    <property type="evidence" value="ECO:0007669"/>
    <property type="project" value="UniProtKB-KW"/>
</dbReference>
<feature type="region of interest" description="Disordered" evidence="5">
    <location>
        <begin position="358"/>
        <end position="381"/>
    </location>
</feature>
<evidence type="ECO:0000256" key="4">
    <source>
        <dbReference type="RuleBase" id="RU366025"/>
    </source>
</evidence>
<dbReference type="InterPro" id="IPR001394">
    <property type="entry name" value="Peptidase_C19_UCH"/>
</dbReference>
<dbReference type="SUPFAM" id="SSF54001">
    <property type="entry name" value="Cysteine proteinases"/>
    <property type="match status" value="1"/>
</dbReference>
<keyword evidence="7" id="KW-1185">Reference proteome</keyword>
<keyword evidence="4" id="KW-0378">Hydrolase</keyword>
<dbReference type="EC" id="3.4.19.12" evidence="4"/>
<dbReference type="InterPro" id="IPR038765">
    <property type="entry name" value="Papain-like_cys_pep_sf"/>
</dbReference>
<evidence type="ECO:0000259" key="6">
    <source>
        <dbReference type="PROSITE" id="PS50235"/>
    </source>
</evidence>
<dbReference type="WBParaSite" id="SPAL_0000298900.1">
    <property type="protein sequence ID" value="SPAL_0000298900.1"/>
    <property type="gene ID" value="SPAL_0000298900"/>
</dbReference>
<protein>
    <recommendedName>
        <fullName evidence="4">Ubiquitin carboxyl-terminal hydrolase</fullName>
        <ecNumber evidence="4">3.4.19.12</ecNumber>
    </recommendedName>
</protein>
<dbReference type="STRING" id="174720.A0A0N5BAB9"/>
<evidence type="ECO:0000313" key="8">
    <source>
        <dbReference type="WBParaSite" id="SPAL_0000298900.1"/>
    </source>
</evidence>